<dbReference type="PANTHER" id="PTHR11505">
    <property type="entry name" value="L1 TRANSPOSABLE ELEMENT-RELATED"/>
    <property type="match status" value="1"/>
</dbReference>
<feature type="region of interest" description="Disordered" evidence="2">
    <location>
        <begin position="1"/>
        <end position="41"/>
    </location>
</feature>
<evidence type="ECO:0000313" key="3">
    <source>
        <dbReference type="EMBL" id="KAK3085091.1"/>
    </source>
</evidence>
<keyword evidence="1" id="KW-0175">Coiled coil</keyword>
<dbReference type="SUPFAM" id="SSF57997">
    <property type="entry name" value="Tropomyosin"/>
    <property type="match status" value="1"/>
</dbReference>
<feature type="compositionally biased region" description="Polar residues" evidence="2">
    <location>
        <begin position="372"/>
        <end position="393"/>
    </location>
</feature>
<feature type="coiled-coil region" evidence="1">
    <location>
        <begin position="141"/>
        <end position="203"/>
    </location>
</feature>
<feature type="region of interest" description="Disordered" evidence="2">
    <location>
        <begin position="360"/>
        <end position="393"/>
    </location>
</feature>
<feature type="compositionally biased region" description="Polar residues" evidence="2">
    <location>
        <begin position="30"/>
        <end position="41"/>
    </location>
</feature>
<dbReference type="Proteomes" id="UP001186944">
    <property type="component" value="Unassembled WGS sequence"/>
</dbReference>
<evidence type="ECO:0000256" key="1">
    <source>
        <dbReference type="SAM" id="Coils"/>
    </source>
</evidence>
<evidence type="ECO:0000313" key="4">
    <source>
        <dbReference type="Proteomes" id="UP001186944"/>
    </source>
</evidence>
<sequence length="393" mass="44915">MSPKKGKKNKKRKNNSQNISSERVNKKRVTSSQSENNQSRNISAIMNGNVNSTYNLQSPGMAIVQQSTPIQGPTQAHVMNTAPMTPMSMSNQPYYADQVNLSPIRSYPPYPEINSKIDNLTLKLDSICEKLGKLDLIDQRLKTVEDSVRTSKDEIQQMKTKISGVEESLTFFNNKFEENKTELKELKESVKQIDVLAKSLSSEQRDIRDQFDSLVCDYSDLKERHLDLQFRSMRDNLIFNGITEAPEENTENVLVDFLKQEMDIELDPTKFHRVHRMGRGGNGKTRPIVAKFVLYKEKELVRKAAATKLRGKPYGIGEQYPREINDRRKELYPHYKRAKQQGLKAVMSGDRLYINNRLFDPREQGSHHPMDTGTNPGSTRGSTNGNGRTSTRR</sequence>
<dbReference type="InterPro" id="IPR004244">
    <property type="entry name" value="Transposase_22"/>
</dbReference>
<organism evidence="3 4">
    <name type="scientific">Pinctada imbricata</name>
    <name type="common">Atlantic pearl-oyster</name>
    <name type="synonym">Pinctada martensii</name>
    <dbReference type="NCBI Taxonomy" id="66713"/>
    <lineage>
        <taxon>Eukaryota</taxon>
        <taxon>Metazoa</taxon>
        <taxon>Spiralia</taxon>
        <taxon>Lophotrochozoa</taxon>
        <taxon>Mollusca</taxon>
        <taxon>Bivalvia</taxon>
        <taxon>Autobranchia</taxon>
        <taxon>Pteriomorphia</taxon>
        <taxon>Pterioida</taxon>
        <taxon>Pterioidea</taxon>
        <taxon>Pteriidae</taxon>
        <taxon>Pinctada</taxon>
    </lineage>
</organism>
<dbReference type="Gene3D" id="3.30.70.1820">
    <property type="entry name" value="L1 transposable element, RRM domain"/>
    <property type="match status" value="1"/>
</dbReference>
<comment type="caution">
    <text evidence="3">The sequence shown here is derived from an EMBL/GenBank/DDBJ whole genome shotgun (WGS) entry which is preliminary data.</text>
</comment>
<dbReference type="Gene3D" id="1.10.287.950">
    <property type="entry name" value="Methyl-accepting chemotaxis protein"/>
    <property type="match status" value="1"/>
</dbReference>
<protein>
    <submittedName>
        <fullName evidence="3">Uncharacterized protein</fullName>
    </submittedName>
</protein>
<gene>
    <name evidence="3" type="ORF">FSP39_024083</name>
</gene>
<dbReference type="EMBL" id="VSWD01000013">
    <property type="protein sequence ID" value="KAK3085091.1"/>
    <property type="molecule type" value="Genomic_DNA"/>
</dbReference>
<keyword evidence="4" id="KW-1185">Reference proteome</keyword>
<feature type="compositionally biased region" description="Basic and acidic residues" evidence="2">
    <location>
        <begin position="360"/>
        <end position="370"/>
    </location>
</feature>
<proteinExistence type="predicted"/>
<accession>A0AA88XLG6</accession>
<reference evidence="3" key="1">
    <citation type="submission" date="2019-08" db="EMBL/GenBank/DDBJ databases">
        <title>The improved chromosome-level genome for the pearl oyster Pinctada fucata martensii using PacBio sequencing and Hi-C.</title>
        <authorList>
            <person name="Zheng Z."/>
        </authorList>
    </citation>
    <scope>NUCLEOTIDE SEQUENCE</scope>
    <source>
        <strain evidence="3">ZZ-2019</strain>
        <tissue evidence="3">Adductor muscle</tissue>
    </source>
</reference>
<dbReference type="AlphaFoldDB" id="A0AA88XLG6"/>
<name>A0AA88XLG6_PINIB</name>
<evidence type="ECO:0000256" key="2">
    <source>
        <dbReference type="SAM" id="MobiDB-lite"/>
    </source>
</evidence>
<feature type="compositionally biased region" description="Basic residues" evidence="2">
    <location>
        <begin position="1"/>
        <end position="14"/>
    </location>
</feature>